<keyword evidence="9" id="KW-1185">Reference proteome</keyword>
<feature type="active site" description="Charge relay system" evidence="5">
    <location>
        <position position="522"/>
    </location>
</feature>
<accession>A0ABT2T1W0</accession>
<dbReference type="PRINTS" id="PR00723">
    <property type="entry name" value="SUBTILISIN"/>
</dbReference>
<dbReference type="PIRSF" id="PIRSF037894">
    <property type="entry name" value="Subtilisin_rel_CspABC"/>
    <property type="match status" value="1"/>
</dbReference>
<comment type="caution">
    <text evidence="8">The sequence shown here is derived from an EMBL/GenBank/DDBJ whole genome shotgun (WGS) entry which is preliminary data.</text>
</comment>
<name>A0ABT2T1W0_9FIRM</name>
<dbReference type="InterPro" id="IPR050131">
    <property type="entry name" value="Peptidase_S8_subtilisin-like"/>
</dbReference>
<feature type="domain" description="Peptidase S8/S53" evidence="6">
    <location>
        <begin position="118"/>
        <end position="305"/>
    </location>
</feature>
<dbReference type="Proteomes" id="UP001652432">
    <property type="component" value="Unassembled WGS sequence"/>
</dbReference>
<proteinExistence type="inferred from homology"/>
<dbReference type="PROSITE" id="PS00138">
    <property type="entry name" value="SUBTILASE_SER"/>
    <property type="match status" value="1"/>
</dbReference>
<dbReference type="CDD" id="cd07478">
    <property type="entry name" value="Peptidases_S8_CspA-like"/>
    <property type="match status" value="1"/>
</dbReference>
<reference evidence="8 9" key="1">
    <citation type="journal article" date="2021" name="ISME Commun">
        <title>Automated analysis of genomic sequences facilitates high-throughput and comprehensive description of bacteria.</title>
        <authorList>
            <person name="Hitch T.C.A."/>
        </authorList>
    </citation>
    <scope>NUCLEOTIDE SEQUENCE [LARGE SCALE GENOMIC DNA]</scope>
    <source>
        <strain evidence="8 9">Sanger_18</strain>
    </source>
</reference>
<evidence type="ECO:0000259" key="7">
    <source>
        <dbReference type="Pfam" id="PF18425"/>
    </source>
</evidence>
<dbReference type="Pfam" id="PF18425">
    <property type="entry name" value="CspB_prodomain"/>
    <property type="match status" value="1"/>
</dbReference>
<evidence type="ECO:0000256" key="5">
    <source>
        <dbReference type="PROSITE-ProRule" id="PRU01240"/>
    </source>
</evidence>
<dbReference type="Gene3D" id="3.30.70.2980">
    <property type="match status" value="1"/>
</dbReference>
<keyword evidence="4 5" id="KW-0720">Serine protease</keyword>
<gene>
    <name evidence="8" type="ORF">OCV77_04350</name>
</gene>
<dbReference type="InterPro" id="IPR034045">
    <property type="entry name" value="Pep_S8_CspA-like"/>
</dbReference>
<dbReference type="InterPro" id="IPR036852">
    <property type="entry name" value="Peptidase_S8/S53_dom_sf"/>
</dbReference>
<protein>
    <submittedName>
        <fullName evidence="8">S8 family serine peptidase</fullName>
    </submittedName>
</protein>
<feature type="domain" description="Peptidase S8/S53" evidence="6">
    <location>
        <begin position="441"/>
        <end position="578"/>
    </location>
</feature>
<dbReference type="Gene3D" id="2.60.120.1290">
    <property type="match status" value="1"/>
</dbReference>
<dbReference type="PROSITE" id="PS51892">
    <property type="entry name" value="SUBTILASE"/>
    <property type="match status" value="1"/>
</dbReference>
<evidence type="ECO:0000313" key="8">
    <source>
        <dbReference type="EMBL" id="MCU6743739.1"/>
    </source>
</evidence>
<evidence type="ECO:0000256" key="1">
    <source>
        <dbReference type="ARBA" id="ARBA00011073"/>
    </source>
</evidence>
<evidence type="ECO:0000313" key="9">
    <source>
        <dbReference type="Proteomes" id="UP001652432"/>
    </source>
</evidence>
<evidence type="ECO:0000256" key="4">
    <source>
        <dbReference type="ARBA" id="ARBA00022825"/>
    </source>
</evidence>
<dbReference type="InterPro" id="IPR015500">
    <property type="entry name" value="Peptidase_S8_subtilisin-rel"/>
</dbReference>
<dbReference type="RefSeq" id="WP_262573646.1">
    <property type="nucleotide sequence ID" value="NZ_JAOQKJ010000003.1"/>
</dbReference>
<feature type="active site" description="Charge relay system" evidence="5">
    <location>
        <position position="127"/>
    </location>
</feature>
<comment type="similarity">
    <text evidence="1 5">Belongs to the peptidase S8 family.</text>
</comment>
<feature type="active site" description="Charge relay system" evidence="5">
    <location>
        <position position="198"/>
    </location>
</feature>
<keyword evidence="2 5" id="KW-0645">Protease</keyword>
<dbReference type="InterPro" id="IPR023828">
    <property type="entry name" value="Peptidase_S8_Ser-AS"/>
</dbReference>
<dbReference type="EMBL" id="JAOQKJ010000003">
    <property type="protein sequence ID" value="MCU6743739.1"/>
    <property type="molecule type" value="Genomic_DNA"/>
</dbReference>
<evidence type="ECO:0000259" key="6">
    <source>
        <dbReference type="Pfam" id="PF00082"/>
    </source>
</evidence>
<organism evidence="8 9">
    <name type="scientific">Suilimivivens aceti</name>
    <dbReference type="NCBI Taxonomy" id="2981774"/>
    <lineage>
        <taxon>Bacteria</taxon>
        <taxon>Bacillati</taxon>
        <taxon>Bacillota</taxon>
        <taxon>Clostridia</taxon>
        <taxon>Lachnospirales</taxon>
        <taxon>Lachnospiraceae</taxon>
        <taxon>Suilimivivens</taxon>
    </lineage>
</organism>
<dbReference type="PANTHER" id="PTHR43806">
    <property type="entry name" value="PEPTIDASE S8"/>
    <property type="match status" value="1"/>
</dbReference>
<sequence>MENQKLENVFSLSLAVSEKERERSAFLSAGYDEETREWELIVKYHGSLSRYASEKIRIEELIAGYAIVTLPETMIEAFSELEEVEYMEKPKRLYFETVQGKRASCITGVTVRPPYLTGRGVLIGIVDSGIDYTSVEFQNREGTRIRYLWDQTKKSGSMEEKPPAGFVKGVEYSREQINEALRSREPEKVVPSYDRSGHGTAVAAIAAGGGNLYDGALTGVAPESELLIVKLGNSGTESFPRTTELMRALTYLVRKAIELQMPVAVNVSFGNTYGAHDGTSLLERFLDNVAEIGRCSICVGSGNEGAAGGHRAGWIAEGETQRTEWNVGTYQASLSVQLWKEYSNPYEIVLMSPSGEKRQLDDRKEGAESFLMDGTRVLAYIGVPSPYSVNQEIWLELIPEEDTYVKSGVWAIEIRALGGNPGTYDLYLPCSVVLGAATRFFSSSPEKTLTIPSTAYKVITVGAYDAAYESYADFSGRGCCFSDQKGLFAGGSGSIKPDLAAPGVNVQTLGLNGETRIVTGTSFATPFVTGSAALLMEWGIVQGNDPFLYGEKVKAYLRKGARPLRGEAEYPNDRVGYGRLCLESSLPVVERNI</sequence>
<dbReference type="InterPro" id="IPR017310">
    <property type="entry name" value="Pept_S8A_subtilisin_clostridia"/>
</dbReference>
<dbReference type="Gene3D" id="3.40.50.200">
    <property type="entry name" value="Peptidase S8/S53 domain"/>
    <property type="match status" value="1"/>
</dbReference>
<dbReference type="SUPFAM" id="SSF52743">
    <property type="entry name" value="Subtilisin-like"/>
    <property type="match status" value="1"/>
</dbReference>
<dbReference type="InterPro" id="IPR000209">
    <property type="entry name" value="Peptidase_S8/S53_dom"/>
</dbReference>
<keyword evidence="3 5" id="KW-0378">Hydrolase</keyword>
<feature type="domain" description="Csp protease B prodomain" evidence="7">
    <location>
        <begin position="4"/>
        <end position="91"/>
    </location>
</feature>
<dbReference type="PANTHER" id="PTHR43806:SF11">
    <property type="entry name" value="CEREVISIN-RELATED"/>
    <property type="match status" value="1"/>
</dbReference>
<evidence type="ECO:0000256" key="2">
    <source>
        <dbReference type="ARBA" id="ARBA00022670"/>
    </source>
</evidence>
<dbReference type="Pfam" id="PF00082">
    <property type="entry name" value="Peptidase_S8"/>
    <property type="match status" value="2"/>
</dbReference>
<dbReference type="InterPro" id="IPR041365">
    <property type="entry name" value="CspB_prodomain"/>
</dbReference>
<evidence type="ECO:0000256" key="3">
    <source>
        <dbReference type="ARBA" id="ARBA00022801"/>
    </source>
</evidence>